<accession>A0A0P1BBJ7</accession>
<dbReference type="EMBL" id="CCYA01000217">
    <property type="protein sequence ID" value="CEH13377.1"/>
    <property type="molecule type" value="Genomic_DNA"/>
</dbReference>
<proteinExistence type="predicted"/>
<dbReference type="PANTHER" id="PTHR34561">
    <property type="entry name" value="NADH DEHYDROGENASE [UBIQUINONE] 1 ALPHA SUBCOMPLEX ASSEMBLY FACTOR 8"/>
    <property type="match status" value="1"/>
</dbReference>
<organism evidence="1 2">
    <name type="scientific">Ceraceosorus bombacis</name>
    <dbReference type="NCBI Taxonomy" id="401625"/>
    <lineage>
        <taxon>Eukaryota</taxon>
        <taxon>Fungi</taxon>
        <taxon>Dikarya</taxon>
        <taxon>Basidiomycota</taxon>
        <taxon>Ustilaginomycotina</taxon>
        <taxon>Exobasidiomycetes</taxon>
        <taxon>Ceraceosorales</taxon>
        <taxon>Ceraceosoraceae</taxon>
        <taxon>Ceraceosorus</taxon>
    </lineage>
</organism>
<dbReference type="PROSITE" id="PS51808">
    <property type="entry name" value="CHCH"/>
    <property type="match status" value="1"/>
</dbReference>
<dbReference type="STRING" id="401625.A0A0P1BBJ7"/>
<evidence type="ECO:0000313" key="1">
    <source>
        <dbReference type="EMBL" id="CEH13377.1"/>
    </source>
</evidence>
<reference evidence="2" key="1">
    <citation type="submission" date="2014-09" db="EMBL/GenBank/DDBJ databases">
        <authorList>
            <person name="Sharma Rahul"/>
            <person name="Thines Marco"/>
        </authorList>
    </citation>
    <scope>NUCLEOTIDE SEQUENCE [LARGE SCALE GENOMIC DNA]</scope>
</reference>
<dbReference type="GO" id="GO:0005739">
    <property type="term" value="C:mitochondrion"/>
    <property type="evidence" value="ECO:0007669"/>
    <property type="project" value="InterPro"/>
</dbReference>
<dbReference type="InterPro" id="IPR034595">
    <property type="entry name" value="NDUFAF8"/>
</dbReference>
<protein>
    <submittedName>
        <fullName evidence="1">Uncharacterized protein</fullName>
    </submittedName>
</protein>
<dbReference type="Proteomes" id="UP000054845">
    <property type="component" value="Unassembled WGS sequence"/>
</dbReference>
<name>A0A0P1BBJ7_9BASI</name>
<dbReference type="OrthoDB" id="3821113at2759"/>
<dbReference type="GO" id="GO:0032981">
    <property type="term" value="P:mitochondrial respiratory chain complex I assembly"/>
    <property type="evidence" value="ECO:0007669"/>
    <property type="project" value="InterPro"/>
</dbReference>
<keyword evidence="2" id="KW-1185">Reference proteome</keyword>
<dbReference type="AlphaFoldDB" id="A0A0P1BBJ7"/>
<sequence>MRPSSTTRRDLQPVVTLGKAVAQCKPQARVYGACILASYESVDRNMCQKEFEKFKDCVQTKMKRKW</sequence>
<dbReference type="PANTHER" id="PTHR34561:SF1">
    <property type="entry name" value="NADH DEHYDROGENASE [UBIQUINONE] 1 ALPHA SUBCOMPLEX ASSEMBLY FACTOR 8"/>
    <property type="match status" value="1"/>
</dbReference>
<evidence type="ECO:0000313" key="2">
    <source>
        <dbReference type="Proteomes" id="UP000054845"/>
    </source>
</evidence>